<dbReference type="EMBL" id="MAYW01000150">
    <property type="protein sequence ID" value="ODS31041.1"/>
    <property type="molecule type" value="Genomic_DNA"/>
</dbReference>
<name>A0A1E3X622_9BACT</name>
<evidence type="ECO:0000313" key="1">
    <source>
        <dbReference type="EMBL" id="ODS31041.1"/>
    </source>
</evidence>
<accession>A0A1E3X622</accession>
<proteinExistence type="predicted"/>
<reference evidence="1 2" key="1">
    <citation type="submission" date="2016-07" db="EMBL/GenBank/DDBJ databases">
        <title>Draft genome of Scalindua rubra, obtained from a brine-seawater interface in the Red Sea, sheds light on salt adaptation in anammox bacteria.</title>
        <authorList>
            <person name="Speth D.R."/>
            <person name="Lagkouvardos I."/>
            <person name="Wang Y."/>
            <person name="Qian P.-Y."/>
            <person name="Dutilh B.E."/>
            <person name="Jetten M.S."/>
        </authorList>
    </citation>
    <scope>NUCLEOTIDE SEQUENCE [LARGE SCALE GENOMIC DNA]</scope>
    <source>
        <strain evidence="1">BSI-1</strain>
    </source>
</reference>
<comment type="caution">
    <text evidence="1">The sequence shown here is derived from an EMBL/GenBank/DDBJ whole genome shotgun (WGS) entry which is preliminary data.</text>
</comment>
<protein>
    <submittedName>
        <fullName evidence="1">Uncharacterized protein</fullName>
    </submittedName>
</protein>
<organism evidence="1 2">
    <name type="scientific">Candidatus Scalindua rubra</name>
    <dbReference type="NCBI Taxonomy" id="1872076"/>
    <lineage>
        <taxon>Bacteria</taxon>
        <taxon>Pseudomonadati</taxon>
        <taxon>Planctomycetota</taxon>
        <taxon>Candidatus Brocadiia</taxon>
        <taxon>Candidatus Brocadiales</taxon>
        <taxon>Candidatus Scalinduaceae</taxon>
        <taxon>Candidatus Scalindua</taxon>
    </lineage>
</organism>
<sequence>MSFPAPTGNLCQILAGTYPRESRDEDNISEILQLIEICNLTKYIYFFTKYSMHFKVQSHFAKQNQEVSDVRS</sequence>
<evidence type="ECO:0000313" key="2">
    <source>
        <dbReference type="Proteomes" id="UP000094056"/>
    </source>
</evidence>
<dbReference type="AlphaFoldDB" id="A0A1E3X622"/>
<dbReference type="Proteomes" id="UP000094056">
    <property type="component" value="Unassembled WGS sequence"/>
</dbReference>
<gene>
    <name evidence="1" type="ORF">SCARUB_03847</name>
</gene>